<accession>A0ABZ3CAD8</accession>
<evidence type="ECO:0000256" key="6">
    <source>
        <dbReference type="ARBA" id="ARBA00023211"/>
    </source>
</evidence>
<comment type="similarity">
    <text evidence="2">Belongs to the peptidase M20 family.</text>
</comment>
<gene>
    <name evidence="7" type="ORF">PCC79_05995</name>
</gene>
<evidence type="ECO:0000256" key="1">
    <source>
        <dbReference type="ARBA" id="ARBA00001936"/>
    </source>
</evidence>
<evidence type="ECO:0000256" key="3">
    <source>
        <dbReference type="ARBA" id="ARBA00011738"/>
    </source>
</evidence>
<dbReference type="PANTHER" id="PTHR32494">
    <property type="entry name" value="ALLANTOATE DEIMINASE-RELATED"/>
    <property type="match status" value="1"/>
</dbReference>
<protein>
    <submittedName>
        <fullName evidence="7">Zn-dependent hydrolase</fullName>
    </submittedName>
</protein>
<dbReference type="CDD" id="cd03884">
    <property type="entry name" value="M20_bAS"/>
    <property type="match status" value="1"/>
</dbReference>
<evidence type="ECO:0000313" key="7">
    <source>
        <dbReference type="EMBL" id="WZW99745.1"/>
    </source>
</evidence>
<dbReference type="InterPro" id="IPR002933">
    <property type="entry name" value="Peptidase_M20"/>
</dbReference>
<dbReference type="EMBL" id="CP115965">
    <property type="protein sequence ID" value="WZW99745.1"/>
    <property type="molecule type" value="Genomic_DNA"/>
</dbReference>
<evidence type="ECO:0000256" key="2">
    <source>
        <dbReference type="ARBA" id="ARBA00006153"/>
    </source>
</evidence>
<dbReference type="GO" id="GO:0016787">
    <property type="term" value="F:hydrolase activity"/>
    <property type="evidence" value="ECO:0007669"/>
    <property type="project" value="UniProtKB-KW"/>
</dbReference>
<dbReference type="Proteomes" id="UP001434337">
    <property type="component" value="Chromosome"/>
</dbReference>
<sequence>MSPVPADARLAFDRCEELGGITSVPGTITRLHLSAEHAWANALVARWMRSAGLRTWVDAAGNLCGRLEGREPGLPAVVLGSHIDTVPDAGRYDGPLGVMLALGVARRLRNRMENSPHALEVVAFSDEEGARFGSALMGSRAFAGTWDDAWFDQTDEAGMTLRRAFADFGLDPHQVGAAAREPSDVVAYLEAHIEQGPLLQDAGRSLGVVTSIAGARRFALTVTGEARHAGGTPYDRRRDALVGASFAVIAVEDIAKRRDVIATVGQLQAHPGAVNVVPGRVEFSLDLRAADDPARDAAWEEMLATITSVCDERGLQFHWVEEHRAPAVVCAPWLQDVIRDAVAGVELAAGAEDPAPAPGAGTAARASGPVPPVEVPELYSRAGHDAMAVAHLTEVGMLFIRCLDGISHSPFESVTVDDVADALDAFTSATAAVLATERS</sequence>
<dbReference type="SUPFAM" id="SSF55031">
    <property type="entry name" value="Bacterial exopeptidase dimerisation domain"/>
    <property type="match status" value="1"/>
</dbReference>
<dbReference type="RefSeq" id="WP_342373284.1">
    <property type="nucleotide sequence ID" value="NZ_CP115965.1"/>
</dbReference>
<dbReference type="InterPro" id="IPR010158">
    <property type="entry name" value="Amidase_Cbmase"/>
</dbReference>
<dbReference type="NCBIfam" id="TIGR01879">
    <property type="entry name" value="hydantase"/>
    <property type="match status" value="1"/>
</dbReference>
<dbReference type="SUPFAM" id="SSF53187">
    <property type="entry name" value="Zn-dependent exopeptidases"/>
    <property type="match status" value="1"/>
</dbReference>
<keyword evidence="4" id="KW-0479">Metal-binding</keyword>
<proteinExistence type="inferred from homology"/>
<dbReference type="Gene3D" id="3.40.630.10">
    <property type="entry name" value="Zn peptidases"/>
    <property type="match status" value="1"/>
</dbReference>
<evidence type="ECO:0000313" key="8">
    <source>
        <dbReference type="Proteomes" id="UP001434337"/>
    </source>
</evidence>
<comment type="subunit">
    <text evidence="3">Homodimer.</text>
</comment>
<dbReference type="PANTHER" id="PTHR32494:SF19">
    <property type="entry name" value="ALLANTOATE DEIMINASE-RELATED"/>
    <property type="match status" value="1"/>
</dbReference>
<reference evidence="7 8" key="1">
    <citation type="journal article" date="2023" name="Environ Microbiome">
        <title>A coral-associated actinobacterium mitigates coral bleaching under heat stress.</title>
        <authorList>
            <person name="Li J."/>
            <person name="Zou Y."/>
            <person name="Li Q."/>
            <person name="Zhang J."/>
            <person name="Bourne D.G."/>
            <person name="Lyu Y."/>
            <person name="Liu C."/>
            <person name="Zhang S."/>
        </authorList>
    </citation>
    <scope>NUCLEOTIDE SEQUENCE [LARGE SCALE GENOMIC DNA]</scope>
    <source>
        <strain evidence="7 8">SCSIO 13291</strain>
    </source>
</reference>
<dbReference type="Pfam" id="PF01546">
    <property type="entry name" value="Peptidase_M20"/>
    <property type="match status" value="1"/>
</dbReference>
<evidence type="ECO:0000256" key="5">
    <source>
        <dbReference type="ARBA" id="ARBA00022801"/>
    </source>
</evidence>
<dbReference type="InterPro" id="IPR036264">
    <property type="entry name" value="Bact_exopeptidase_dim_dom"/>
</dbReference>
<organism evidence="7 8">
    <name type="scientific">Propioniciclava soli</name>
    <dbReference type="NCBI Taxonomy" id="2775081"/>
    <lineage>
        <taxon>Bacteria</taxon>
        <taxon>Bacillati</taxon>
        <taxon>Actinomycetota</taxon>
        <taxon>Actinomycetes</taxon>
        <taxon>Propionibacteriales</taxon>
        <taxon>Propionibacteriaceae</taxon>
        <taxon>Propioniciclava</taxon>
    </lineage>
</organism>
<keyword evidence="5 7" id="KW-0378">Hydrolase</keyword>
<comment type="cofactor">
    <cofactor evidence="1">
        <name>Mn(2+)</name>
        <dbReference type="ChEBI" id="CHEBI:29035"/>
    </cofactor>
</comment>
<evidence type="ECO:0000256" key="4">
    <source>
        <dbReference type="ARBA" id="ARBA00022723"/>
    </source>
</evidence>
<keyword evidence="6" id="KW-0464">Manganese</keyword>
<dbReference type="PIRSF" id="PIRSF001235">
    <property type="entry name" value="Amidase_carbamoylase"/>
    <property type="match status" value="1"/>
</dbReference>
<dbReference type="Gene3D" id="3.30.70.360">
    <property type="match status" value="1"/>
</dbReference>
<keyword evidence="8" id="KW-1185">Reference proteome</keyword>
<name>A0ABZ3CAD8_9ACTN</name>